<dbReference type="SUPFAM" id="SSF55608">
    <property type="entry name" value="Homing endonucleases"/>
    <property type="match status" value="2"/>
</dbReference>
<dbReference type="EMBL" id="MG725377">
    <property type="protein sequence ID" value="AXY66337.1"/>
    <property type="molecule type" value="Genomic_DNA"/>
</dbReference>
<feature type="transmembrane region" description="Helical" evidence="1">
    <location>
        <begin position="24"/>
        <end position="43"/>
    </location>
</feature>
<protein>
    <recommendedName>
        <fullName evidence="2">Homing endonuclease LAGLIDADG domain-containing protein</fullName>
    </recommendedName>
</protein>
<name>A0A385I6A9_9LECA</name>
<accession>A0A385I6A9</accession>
<reference evidence="3" key="1">
    <citation type="journal article" date="2018" name="Mitochondrial DNA Part B Resour">
        <title>Genomic insights into the mitochondria of 11 eastern North American species of Cladonia.</title>
        <authorList>
            <person name="Brigham L.M."/>
            <person name="Allende L.M."/>
            <person name="Shipley B.R."/>
            <person name="Boyd K.C."/>
            <person name="Higgins T.J."/>
            <person name="Kelly N."/>
            <person name="Anderson Stewart C.R."/>
            <person name="Keepers K.G."/>
            <person name="Pogoda C.S."/>
            <person name="Lendemer J.C."/>
            <person name="Tripp E.A."/>
            <person name="Kane N.C."/>
        </authorList>
    </citation>
    <scope>NUCLEOTIDE SEQUENCE</scope>
</reference>
<keyword evidence="3" id="KW-0496">Mitochondrion</keyword>
<organism evidence="3">
    <name type="scientific">Cladonia leporina</name>
    <dbReference type="NCBI Taxonomy" id="195770"/>
    <lineage>
        <taxon>Eukaryota</taxon>
        <taxon>Fungi</taxon>
        <taxon>Dikarya</taxon>
        <taxon>Ascomycota</taxon>
        <taxon>Pezizomycotina</taxon>
        <taxon>Lecanoromycetes</taxon>
        <taxon>OSLEUM clade</taxon>
        <taxon>Lecanoromycetidae</taxon>
        <taxon>Lecanorales</taxon>
        <taxon>Lecanorineae</taxon>
        <taxon>Cladoniaceae</taxon>
        <taxon>Cladonia</taxon>
    </lineage>
</organism>
<dbReference type="AlphaFoldDB" id="A0A385I6A9"/>
<feature type="domain" description="Homing endonuclease LAGLIDADG" evidence="2">
    <location>
        <begin position="214"/>
        <end position="296"/>
    </location>
</feature>
<dbReference type="Gene3D" id="3.10.28.10">
    <property type="entry name" value="Homing endonucleases"/>
    <property type="match status" value="2"/>
</dbReference>
<dbReference type="PANTHER" id="PTHR37520:SF1">
    <property type="entry name" value="INTRON-ENCODED DNA ENDONUCLEASE AI2A-RELATED"/>
    <property type="match status" value="1"/>
</dbReference>
<dbReference type="RefSeq" id="YP_009526660.1">
    <property type="nucleotide sequence ID" value="NC_039662.1"/>
</dbReference>
<keyword evidence="1" id="KW-1133">Transmembrane helix</keyword>
<geneLocation type="mitochondrion" evidence="3"/>
<sequence length="335" mass="38342">MRWPVDKVIYLLKWTICWNSEDPLVNTLYISGIIVTLLVLNLYPSKVKILSMACLLFLMFCKKHEAKQDNQQVTKRFNFLVGTSETTSPLSFKQGFANNDDSWNEWLAGLIDGDGSLIVSKSGYPSCEITMSLQDEHALAIIKQKLGGSIKVRSGAKALRYRLHNKKGMLELINRINGKVRHTSRVKQLEHMCSNLNIRIIYPTAITKNNGWFSGFFDADGTITYSIKNNLPQLTISVTNKLLVDVIAFKDIFGGNVYFDKGQNGYYKWSIQSMDDIELFKNYLLIYPSYSNKRKRLFIIGWYYELKALKAHSALSGSCLAKAWIKFNNKWNNRG</sequence>
<dbReference type="InterPro" id="IPR004860">
    <property type="entry name" value="LAGLIDADG_dom"/>
</dbReference>
<dbReference type="InterPro" id="IPR027434">
    <property type="entry name" value="Homing_endonucl"/>
</dbReference>
<dbReference type="GeneID" id="38344493"/>
<keyword evidence="1" id="KW-0472">Membrane</keyword>
<dbReference type="GO" id="GO:0004519">
    <property type="term" value="F:endonuclease activity"/>
    <property type="evidence" value="ECO:0007669"/>
    <property type="project" value="InterPro"/>
</dbReference>
<evidence type="ECO:0000259" key="2">
    <source>
        <dbReference type="Pfam" id="PF00961"/>
    </source>
</evidence>
<evidence type="ECO:0000256" key="1">
    <source>
        <dbReference type="SAM" id="Phobius"/>
    </source>
</evidence>
<keyword evidence="1" id="KW-0812">Transmembrane</keyword>
<dbReference type="PANTHER" id="PTHR37520">
    <property type="entry name" value="INTRON-ENCODED DNA ENDONUCLEASE AI2A-RELATED"/>
    <property type="match status" value="1"/>
</dbReference>
<feature type="domain" description="Homing endonuclease LAGLIDADG" evidence="2">
    <location>
        <begin position="107"/>
        <end position="193"/>
    </location>
</feature>
<evidence type="ECO:0000313" key="3">
    <source>
        <dbReference type="EMBL" id="AXY66337.1"/>
    </source>
</evidence>
<dbReference type="Pfam" id="PF00961">
    <property type="entry name" value="LAGLIDADG_1"/>
    <property type="match status" value="2"/>
</dbReference>
<proteinExistence type="predicted"/>